<evidence type="ECO:0000313" key="2">
    <source>
        <dbReference type="Proteomes" id="UP000053157"/>
    </source>
</evidence>
<dbReference type="Pfam" id="PF23955">
    <property type="entry name" value="DUF7284"/>
    <property type="match status" value="1"/>
</dbReference>
<dbReference type="Proteomes" id="UP000053157">
    <property type="component" value="Unassembled WGS sequence"/>
</dbReference>
<dbReference type="InterPro" id="IPR055708">
    <property type="entry name" value="DUF7284"/>
</dbReference>
<evidence type="ECO:0000313" key="1">
    <source>
        <dbReference type="EMBL" id="KTG24941.1"/>
    </source>
</evidence>
<accession>A0A0W1SGE0</accession>
<sequence length="297" mass="30253">MTDLVFDVTLCLLLVGASVGLVVTADAGAVDGGAVGAGRPTPDADGIAASLATSTATVQYDLEPGVDAADPSLLGADGVDSRELDRTAHGSLAGLLARATLGATTVDGVRLTHARDDLRRQVATRVASELPARGVQIAVHWSPYPSAPIRATDTLGPTPPSSATVHAATIDVPSGFPSARDDALAASDDGFDAVAGVVANRTVAGLFPPTLARLALRGDEPVSTLMRHRYERAGSLVGASVAPEVAREETRAANADLGAALAPRLAADMRTRYDDPESAADAVAVGRVTIVVRTWSP</sequence>
<dbReference type="RefSeq" id="WP_058572665.1">
    <property type="nucleotide sequence ID" value="NZ_LOPV01000288.1"/>
</dbReference>
<reference evidence="1 2" key="1">
    <citation type="submission" date="2015-12" db="EMBL/GenBank/DDBJ databases">
        <title>Haloferax profundi sp. nov. isolated from the Discovery deep brine-seawater interface in the Red Sea.</title>
        <authorList>
            <person name="Zhang G."/>
            <person name="Stingl U."/>
            <person name="Rashid M."/>
        </authorList>
    </citation>
    <scope>NUCLEOTIDE SEQUENCE [LARGE SCALE GENOMIC DNA]</scope>
    <source>
        <strain evidence="1 2">SB29</strain>
    </source>
</reference>
<comment type="caution">
    <text evidence="1">The sequence shown here is derived from an EMBL/GenBank/DDBJ whole genome shotgun (WGS) entry which is preliminary data.</text>
</comment>
<dbReference type="OrthoDB" id="203217at2157"/>
<gene>
    <name evidence="1" type="ORF">AUR66_01295</name>
</gene>
<name>A0A0W1SGE0_9EURY</name>
<organism evidence="1 2">
    <name type="scientific">Haloferax profundi</name>
    <dbReference type="NCBI Taxonomy" id="1544718"/>
    <lineage>
        <taxon>Archaea</taxon>
        <taxon>Methanobacteriati</taxon>
        <taxon>Methanobacteriota</taxon>
        <taxon>Stenosarchaea group</taxon>
        <taxon>Halobacteria</taxon>
        <taxon>Halobacteriales</taxon>
        <taxon>Haloferacaceae</taxon>
        <taxon>Haloferax</taxon>
    </lineage>
</organism>
<protein>
    <submittedName>
        <fullName evidence="1">Uncharacterized protein</fullName>
    </submittedName>
</protein>
<proteinExistence type="predicted"/>
<dbReference type="AlphaFoldDB" id="A0A0W1SGE0"/>
<keyword evidence="2" id="KW-1185">Reference proteome</keyword>
<dbReference type="EMBL" id="LOPV01000288">
    <property type="protein sequence ID" value="KTG24941.1"/>
    <property type="molecule type" value="Genomic_DNA"/>
</dbReference>